<evidence type="ECO:0008006" key="3">
    <source>
        <dbReference type="Google" id="ProtNLM"/>
    </source>
</evidence>
<dbReference type="EMBL" id="JAMKFB020000019">
    <property type="protein sequence ID" value="KAL0166039.1"/>
    <property type="molecule type" value="Genomic_DNA"/>
</dbReference>
<reference evidence="1 2" key="1">
    <citation type="submission" date="2024-05" db="EMBL/GenBank/DDBJ databases">
        <title>Genome sequencing and assembly of Indian major carp, Cirrhinus mrigala (Hamilton, 1822).</title>
        <authorList>
            <person name="Mohindra V."/>
            <person name="Chowdhury L.M."/>
            <person name="Lal K."/>
            <person name="Jena J.K."/>
        </authorList>
    </citation>
    <scope>NUCLEOTIDE SEQUENCE [LARGE SCALE GENOMIC DNA]</scope>
    <source>
        <strain evidence="1">CM1030</strain>
        <tissue evidence="1">Blood</tissue>
    </source>
</reference>
<gene>
    <name evidence="1" type="ORF">M9458_037883</name>
</gene>
<accession>A0ABD0NVX4</accession>
<evidence type="ECO:0000313" key="2">
    <source>
        <dbReference type="Proteomes" id="UP001529510"/>
    </source>
</evidence>
<keyword evidence="2" id="KW-1185">Reference proteome</keyword>
<sequence>MGDPNSRRNQTRNRLRAQLRKKRESLADQFDFKIYIAFVFKEKKKKSALFEVAEVVPVMTNNYEENILKGVKDSSYSLESSLELLQKDVVQLHAPRY</sequence>
<dbReference type="Proteomes" id="UP001529510">
    <property type="component" value="Unassembled WGS sequence"/>
</dbReference>
<dbReference type="AlphaFoldDB" id="A0ABD0NVX4"/>
<proteinExistence type="predicted"/>
<organism evidence="1 2">
    <name type="scientific">Cirrhinus mrigala</name>
    <name type="common">Mrigala</name>
    <dbReference type="NCBI Taxonomy" id="683832"/>
    <lineage>
        <taxon>Eukaryota</taxon>
        <taxon>Metazoa</taxon>
        <taxon>Chordata</taxon>
        <taxon>Craniata</taxon>
        <taxon>Vertebrata</taxon>
        <taxon>Euteleostomi</taxon>
        <taxon>Actinopterygii</taxon>
        <taxon>Neopterygii</taxon>
        <taxon>Teleostei</taxon>
        <taxon>Ostariophysi</taxon>
        <taxon>Cypriniformes</taxon>
        <taxon>Cyprinidae</taxon>
        <taxon>Labeoninae</taxon>
        <taxon>Labeonini</taxon>
        <taxon>Cirrhinus</taxon>
    </lineage>
</organism>
<name>A0ABD0NVX4_CIRMR</name>
<dbReference type="InterPro" id="IPR027903">
    <property type="entry name" value="DUF4566"/>
</dbReference>
<dbReference type="Pfam" id="PF15130">
    <property type="entry name" value="DUF4566"/>
    <property type="match status" value="1"/>
</dbReference>
<evidence type="ECO:0000313" key="1">
    <source>
        <dbReference type="EMBL" id="KAL0166039.1"/>
    </source>
</evidence>
<protein>
    <recommendedName>
        <fullName evidence="3">BZIP domain-containing protein</fullName>
    </recommendedName>
</protein>
<comment type="caution">
    <text evidence="1">The sequence shown here is derived from an EMBL/GenBank/DDBJ whole genome shotgun (WGS) entry which is preliminary data.</text>
</comment>
<feature type="non-terminal residue" evidence="1">
    <location>
        <position position="97"/>
    </location>
</feature>